<keyword evidence="3" id="KW-1185">Reference proteome</keyword>
<dbReference type="EMBL" id="PDND01000038">
    <property type="protein sequence ID" value="PGH34542.1"/>
    <property type="molecule type" value="Genomic_DNA"/>
</dbReference>
<sequence>MASQQQHSTQSYHHGGAHSSSATFYHTNHTAPADTISQQQEVSKSHQPASQHTSHHNGRGQGTAAFLKDFNLVAEAAKRAQMAVIARDLEGISL</sequence>
<dbReference type="AlphaFoldDB" id="A0A2B7ZNF8"/>
<reference evidence="2 3" key="1">
    <citation type="submission" date="2017-10" db="EMBL/GenBank/DDBJ databases">
        <title>Comparative genomics in systemic dimorphic fungi from Ajellomycetaceae.</title>
        <authorList>
            <person name="Munoz J.F."/>
            <person name="Mcewen J.G."/>
            <person name="Clay O.K."/>
            <person name="Cuomo C.A."/>
        </authorList>
    </citation>
    <scope>NUCLEOTIDE SEQUENCE [LARGE SCALE GENOMIC DNA]</scope>
    <source>
        <strain evidence="2 3">UAMH4076</strain>
    </source>
</reference>
<comment type="caution">
    <text evidence="2">The sequence shown here is derived from an EMBL/GenBank/DDBJ whole genome shotgun (WGS) entry which is preliminary data.</text>
</comment>
<organism evidence="2 3">
    <name type="scientific">[Emmonsia] crescens</name>
    <dbReference type="NCBI Taxonomy" id="73230"/>
    <lineage>
        <taxon>Eukaryota</taxon>
        <taxon>Fungi</taxon>
        <taxon>Dikarya</taxon>
        <taxon>Ascomycota</taxon>
        <taxon>Pezizomycotina</taxon>
        <taxon>Eurotiomycetes</taxon>
        <taxon>Eurotiomycetidae</taxon>
        <taxon>Onygenales</taxon>
        <taxon>Ajellomycetaceae</taxon>
        <taxon>Emergomyces</taxon>
    </lineage>
</organism>
<evidence type="ECO:0000256" key="1">
    <source>
        <dbReference type="SAM" id="MobiDB-lite"/>
    </source>
</evidence>
<proteinExistence type="predicted"/>
<evidence type="ECO:0000313" key="3">
    <source>
        <dbReference type="Proteomes" id="UP000226031"/>
    </source>
</evidence>
<dbReference type="VEuPathDB" id="FungiDB:EMCG_04229"/>
<protein>
    <submittedName>
        <fullName evidence="2">Uncharacterized protein</fullName>
    </submittedName>
</protein>
<feature type="compositionally biased region" description="Polar residues" evidence="1">
    <location>
        <begin position="23"/>
        <end position="52"/>
    </location>
</feature>
<feature type="region of interest" description="Disordered" evidence="1">
    <location>
        <begin position="1"/>
        <end position="62"/>
    </location>
</feature>
<gene>
    <name evidence="2" type="ORF">GX50_02625</name>
</gene>
<accession>A0A2B7ZNF8</accession>
<name>A0A2B7ZNF8_9EURO</name>
<dbReference type="Proteomes" id="UP000226031">
    <property type="component" value="Unassembled WGS sequence"/>
</dbReference>
<evidence type="ECO:0000313" key="2">
    <source>
        <dbReference type="EMBL" id="PGH34542.1"/>
    </source>
</evidence>
<feature type="compositionally biased region" description="Low complexity" evidence="1">
    <location>
        <begin position="1"/>
        <end position="22"/>
    </location>
</feature>